<evidence type="ECO:0000256" key="1">
    <source>
        <dbReference type="ARBA" id="ARBA00005564"/>
    </source>
</evidence>
<dbReference type="InterPro" id="IPR050282">
    <property type="entry name" value="Cycloisomerase_2"/>
</dbReference>
<keyword evidence="2" id="KW-0313">Glucose metabolism</keyword>
<gene>
    <name evidence="3" type="ORF">COMA2_240012</name>
</gene>
<dbReference type="EMBL" id="CZPZ01000017">
    <property type="protein sequence ID" value="CUS36521.1"/>
    <property type="molecule type" value="Genomic_DNA"/>
</dbReference>
<dbReference type="InterPro" id="IPR019405">
    <property type="entry name" value="Lactonase_7-beta_prop"/>
</dbReference>
<evidence type="ECO:0000256" key="2">
    <source>
        <dbReference type="ARBA" id="ARBA00022526"/>
    </source>
</evidence>
<dbReference type="PANTHER" id="PTHR30344:SF1">
    <property type="entry name" value="6-PHOSPHOGLUCONOLACTONASE"/>
    <property type="match status" value="1"/>
</dbReference>
<comment type="similarity">
    <text evidence="1">Belongs to the cycloisomerase 2 family.</text>
</comment>
<evidence type="ECO:0008006" key="5">
    <source>
        <dbReference type="Google" id="ProtNLM"/>
    </source>
</evidence>
<dbReference type="PROSITE" id="PS51257">
    <property type="entry name" value="PROKAR_LIPOPROTEIN"/>
    <property type="match status" value="1"/>
</dbReference>
<dbReference type="Pfam" id="PF10282">
    <property type="entry name" value="Lactonase"/>
    <property type="match status" value="1"/>
</dbReference>
<sequence length="419" mass="40975">MVRRDTHNILILKQALLGGLFSLIVLSSGCGDDGGGGGGFGGTGGGTLGGLGTTSILYVANTGSDNVSGYGINTTGGTLTAIPGSPFLNVSGPSAMAVSSNGFFAYVTNSRANNVTAFRISTEGALLSVPTTPSNPNPVSVDAAPGALAIAPNTKHVYVASSGIDTVTAFNLEASGALTLIPQTSGAANPVAVNGSDPVAIAITPSGTFLYVANSGSNNVTAFSIGATGLVGLITPSGANTNPLSTGGTVPKSMAISPNGSFLYVANSGSHNVTVFQIGANGLLTLVPPAGAGTNPVSTGSTTPNSLMISSNGRFLYSANGGGTISAFTIGSDGLLTLVPGSAGNLNPVSAGMNANPVALTMSPDGRFLYVANVTPQGGRVAAYIINVETGTLAPLTALVGNPFLAGTTPSAIATPGRP</sequence>
<dbReference type="STRING" id="1742973.COMA2_240012"/>
<reference evidence="4" key="1">
    <citation type="submission" date="2015-10" db="EMBL/GenBank/DDBJ databases">
        <authorList>
            <person name="Luecker S."/>
            <person name="Luecker S."/>
        </authorList>
    </citation>
    <scope>NUCLEOTIDE SEQUENCE [LARGE SCALE GENOMIC DNA]</scope>
</reference>
<evidence type="ECO:0000313" key="3">
    <source>
        <dbReference type="EMBL" id="CUS36521.1"/>
    </source>
</evidence>
<protein>
    <recommendedName>
        <fullName evidence="5">6-phosphogluconolactonase</fullName>
    </recommendedName>
</protein>
<dbReference type="RefSeq" id="WP_139077299.1">
    <property type="nucleotide sequence ID" value="NZ_CZPZ01000017.1"/>
</dbReference>
<accession>A0A0S4LHW8</accession>
<proteinExistence type="inferred from homology"/>
<dbReference type="OrthoDB" id="9798862at2"/>
<keyword evidence="2" id="KW-0119">Carbohydrate metabolism</keyword>
<dbReference type="Proteomes" id="UP000198736">
    <property type="component" value="Unassembled WGS sequence"/>
</dbReference>
<dbReference type="GO" id="GO:0017057">
    <property type="term" value="F:6-phosphogluconolactonase activity"/>
    <property type="evidence" value="ECO:0007669"/>
    <property type="project" value="TreeGrafter"/>
</dbReference>
<dbReference type="AlphaFoldDB" id="A0A0S4LHW8"/>
<evidence type="ECO:0000313" key="4">
    <source>
        <dbReference type="Proteomes" id="UP000198736"/>
    </source>
</evidence>
<keyword evidence="4" id="KW-1185">Reference proteome</keyword>
<organism evidence="3 4">
    <name type="scientific">Candidatus Nitrospira nitrificans</name>
    <dbReference type="NCBI Taxonomy" id="1742973"/>
    <lineage>
        <taxon>Bacteria</taxon>
        <taxon>Pseudomonadati</taxon>
        <taxon>Nitrospirota</taxon>
        <taxon>Nitrospiria</taxon>
        <taxon>Nitrospirales</taxon>
        <taxon>Nitrospiraceae</taxon>
        <taxon>Nitrospira</taxon>
    </lineage>
</organism>
<dbReference type="SUPFAM" id="SSF75011">
    <property type="entry name" value="3-carboxy-cis,cis-mucoante lactonizing enzyme"/>
    <property type="match status" value="1"/>
</dbReference>
<dbReference type="PANTHER" id="PTHR30344">
    <property type="entry name" value="6-PHOSPHOGLUCONOLACTONASE-RELATED"/>
    <property type="match status" value="1"/>
</dbReference>
<name>A0A0S4LHW8_9BACT</name>
<dbReference type="Gene3D" id="2.130.10.10">
    <property type="entry name" value="YVTN repeat-like/Quinoprotein amine dehydrogenase"/>
    <property type="match status" value="3"/>
</dbReference>
<dbReference type="GO" id="GO:0006006">
    <property type="term" value="P:glucose metabolic process"/>
    <property type="evidence" value="ECO:0007669"/>
    <property type="project" value="UniProtKB-KW"/>
</dbReference>
<dbReference type="InterPro" id="IPR015943">
    <property type="entry name" value="WD40/YVTN_repeat-like_dom_sf"/>
</dbReference>